<dbReference type="GO" id="GO:0005524">
    <property type="term" value="F:ATP binding"/>
    <property type="evidence" value="ECO:0007669"/>
    <property type="project" value="InterPro"/>
</dbReference>
<organism evidence="2 3">
    <name type="scientific">Brevundimonas halotolerans</name>
    <dbReference type="NCBI Taxonomy" id="69670"/>
    <lineage>
        <taxon>Bacteria</taxon>
        <taxon>Pseudomonadati</taxon>
        <taxon>Pseudomonadota</taxon>
        <taxon>Alphaproteobacteria</taxon>
        <taxon>Caulobacterales</taxon>
        <taxon>Caulobacteraceae</taxon>
        <taxon>Brevundimonas</taxon>
    </lineage>
</organism>
<evidence type="ECO:0000313" key="2">
    <source>
        <dbReference type="EMBL" id="MBB5661565.1"/>
    </source>
</evidence>
<keyword evidence="3" id="KW-1185">Reference proteome</keyword>
<sequence length="149" mass="15618">MTGPTQVQATVVALRQGEDWVGVALTGPSGVGKTGLALRLMAQGWQLVADDAALIWASGGQLWARAPRATAGLIEARGLGLVFTPHRDLCRLGLAVTLSLDEPERLPDPAFEPWLGLPLRTIAIQARAAAAPSIVTMALAEAVRRPVSP</sequence>
<feature type="domain" description="HPr kinase/phosphorylase C-terminal" evidence="1">
    <location>
        <begin position="21"/>
        <end position="82"/>
    </location>
</feature>
<evidence type="ECO:0000313" key="3">
    <source>
        <dbReference type="Proteomes" id="UP000548978"/>
    </source>
</evidence>
<dbReference type="Proteomes" id="UP000548978">
    <property type="component" value="Unassembled WGS sequence"/>
</dbReference>
<dbReference type="GO" id="GO:0006109">
    <property type="term" value="P:regulation of carbohydrate metabolic process"/>
    <property type="evidence" value="ECO:0007669"/>
    <property type="project" value="InterPro"/>
</dbReference>
<dbReference type="OrthoDB" id="8326226at2"/>
<dbReference type="Gene3D" id="3.40.50.300">
    <property type="entry name" value="P-loop containing nucleotide triphosphate hydrolases"/>
    <property type="match status" value="1"/>
</dbReference>
<reference evidence="2 3" key="1">
    <citation type="submission" date="2020-08" db="EMBL/GenBank/DDBJ databases">
        <title>Genomic Encyclopedia of Type Strains, Phase IV (KMG-IV): sequencing the most valuable type-strain genomes for metagenomic binning, comparative biology and taxonomic classification.</title>
        <authorList>
            <person name="Goeker M."/>
        </authorList>
    </citation>
    <scope>NUCLEOTIDE SEQUENCE [LARGE SCALE GENOMIC DNA]</scope>
    <source>
        <strain evidence="2 3">DSM 24448</strain>
    </source>
</reference>
<dbReference type="Pfam" id="PF07475">
    <property type="entry name" value="Hpr_kinase_C"/>
    <property type="match status" value="1"/>
</dbReference>
<keyword evidence="2" id="KW-0808">Transferase</keyword>
<gene>
    <name evidence="2" type="ORF">FHS65_002328</name>
</gene>
<protein>
    <submittedName>
        <fullName evidence="2">Serine kinase of HPr protein (Carbohydrate metabolism regulator)</fullName>
    </submittedName>
</protein>
<evidence type="ECO:0000259" key="1">
    <source>
        <dbReference type="Pfam" id="PF07475"/>
    </source>
</evidence>
<name>A0A7W9A5T6_9CAUL</name>
<keyword evidence="2" id="KW-0418">Kinase</keyword>
<dbReference type="InterPro" id="IPR027417">
    <property type="entry name" value="P-loop_NTPase"/>
</dbReference>
<dbReference type="RefSeq" id="WP_123285988.1">
    <property type="nucleotide sequence ID" value="NZ_JACIJB010000012.1"/>
</dbReference>
<dbReference type="EMBL" id="JACIJB010000012">
    <property type="protein sequence ID" value="MBB5661565.1"/>
    <property type="molecule type" value="Genomic_DNA"/>
</dbReference>
<proteinExistence type="predicted"/>
<comment type="caution">
    <text evidence="2">The sequence shown here is derived from an EMBL/GenBank/DDBJ whole genome shotgun (WGS) entry which is preliminary data.</text>
</comment>
<dbReference type="SUPFAM" id="SSF53795">
    <property type="entry name" value="PEP carboxykinase-like"/>
    <property type="match status" value="1"/>
</dbReference>
<dbReference type="GO" id="GO:0000155">
    <property type="term" value="F:phosphorelay sensor kinase activity"/>
    <property type="evidence" value="ECO:0007669"/>
    <property type="project" value="InterPro"/>
</dbReference>
<accession>A0A7W9A5T6</accession>
<dbReference type="InterPro" id="IPR011104">
    <property type="entry name" value="Hpr_kin/Pase_C"/>
</dbReference>
<dbReference type="AlphaFoldDB" id="A0A7W9A5T6"/>